<organism evidence="1">
    <name type="scientific">uncultured Chloroflexia bacterium</name>
    <dbReference type="NCBI Taxonomy" id="1672391"/>
    <lineage>
        <taxon>Bacteria</taxon>
        <taxon>Bacillati</taxon>
        <taxon>Chloroflexota</taxon>
        <taxon>Chloroflexia</taxon>
        <taxon>environmental samples</taxon>
    </lineage>
</organism>
<accession>A0A6J4JHH7</accession>
<sequence length="40" mass="4239">APFDMHPMADRRPPGRLSACLVAGDPGRLLHEGNVTNAVV</sequence>
<protein>
    <submittedName>
        <fullName evidence="1">Uncharacterized protein</fullName>
    </submittedName>
</protein>
<dbReference type="AlphaFoldDB" id="A0A6J4JHH7"/>
<proteinExistence type="predicted"/>
<feature type="non-terminal residue" evidence="1">
    <location>
        <position position="40"/>
    </location>
</feature>
<dbReference type="EMBL" id="CADCTK010000728">
    <property type="protein sequence ID" value="CAA9277212.1"/>
    <property type="molecule type" value="Genomic_DNA"/>
</dbReference>
<feature type="non-terminal residue" evidence="1">
    <location>
        <position position="1"/>
    </location>
</feature>
<evidence type="ECO:0000313" key="1">
    <source>
        <dbReference type="EMBL" id="CAA9277212.1"/>
    </source>
</evidence>
<gene>
    <name evidence="1" type="ORF">AVDCRST_MAG26-3131</name>
</gene>
<reference evidence="1" key="1">
    <citation type="submission" date="2020-02" db="EMBL/GenBank/DDBJ databases">
        <authorList>
            <person name="Meier V. D."/>
        </authorList>
    </citation>
    <scope>NUCLEOTIDE SEQUENCE</scope>
    <source>
        <strain evidence="1">AVDCRST_MAG26</strain>
    </source>
</reference>
<name>A0A6J4JHH7_9CHLR</name>